<keyword evidence="7" id="KW-1185">Reference proteome</keyword>
<keyword evidence="3 5" id="KW-1133">Transmembrane helix</keyword>
<dbReference type="EMBL" id="JAHBCI010000011">
    <property type="protein sequence ID" value="KAG9495579.1"/>
    <property type="molecule type" value="Genomic_DNA"/>
</dbReference>
<evidence type="ECO:0000256" key="1">
    <source>
        <dbReference type="ARBA" id="ARBA00004141"/>
    </source>
</evidence>
<name>A0A9P8D5A4_9HYPO</name>
<dbReference type="Pfam" id="PF01040">
    <property type="entry name" value="UbiA"/>
    <property type="match status" value="1"/>
</dbReference>
<organism evidence="6 7">
    <name type="scientific">Fusarium musae</name>
    <dbReference type="NCBI Taxonomy" id="1042133"/>
    <lineage>
        <taxon>Eukaryota</taxon>
        <taxon>Fungi</taxon>
        <taxon>Dikarya</taxon>
        <taxon>Ascomycota</taxon>
        <taxon>Pezizomycotina</taxon>
        <taxon>Sordariomycetes</taxon>
        <taxon>Hypocreomycetidae</taxon>
        <taxon>Hypocreales</taxon>
        <taxon>Nectriaceae</taxon>
        <taxon>Fusarium</taxon>
    </lineage>
</organism>
<accession>A0A9P8D5A4</accession>
<feature type="transmembrane region" description="Helical" evidence="5">
    <location>
        <begin position="320"/>
        <end position="338"/>
    </location>
</feature>
<feature type="transmembrane region" description="Helical" evidence="5">
    <location>
        <begin position="222"/>
        <end position="243"/>
    </location>
</feature>
<gene>
    <name evidence="6" type="ORF">J7337_013829</name>
</gene>
<dbReference type="PANTHER" id="PTHR42723">
    <property type="entry name" value="CHLOROPHYLL SYNTHASE"/>
    <property type="match status" value="1"/>
</dbReference>
<dbReference type="InterPro" id="IPR000537">
    <property type="entry name" value="UbiA_prenyltransferase"/>
</dbReference>
<feature type="transmembrane region" description="Helical" evidence="5">
    <location>
        <begin position="144"/>
        <end position="162"/>
    </location>
</feature>
<evidence type="ECO:0000256" key="5">
    <source>
        <dbReference type="SAM" id="Phobius"/>
    </source>
</evidence>
<dbReference type="RefSeq" id="XP_044674579.1">
    <property type="nucleotide sequence ID" value="XM_044831304.1"/>
</dbReference>
<evidence type="ECO:0000256" key="2">
    <source>
        <dbReference type="ARBA" id="ARBA00022692"/>
    </source>
</evidence>
<dbReference type="Proteomes" id="UP000827133">
    <property type="component" value="Unassembled WGS sequence"/>
</dbReference>
<dbReference type="InterPro" id="IPR050475">
    <property type="entry name" value="Prenyltransferase_related"/>
</dbReference>
<comment type="caution">
    <text evidence="6">The sequence shown here is derived from an EMBL/GenBank/DDBJ whole genome shotgun (WGS) entry which is preliminary data.</text>
</comment>
<dbReference type="CDD" id="cd13965">
    <property type="entry name" value="PT_UbiA_3"/>
    <property type="match status" value="1"/>
</dbReference>
<feature type="transmembrane region" description="Helical" evidence="5">
    <location>
        <begin position="264"/>
        <end position="286"/>
    </location>
</feature>
<protein>
    <recommendedName>
        <fullName evidence="8">UbiA prenyltransferase</fullName>
    </recommendedName>
</protein>
<dbReference type="GO" id="GO:0016020">
    <property type="term" value="C:membrane"/>
    <property type="evidence" value="ECO:0007669"/>
    <property type="project" value="UniProtKB-SubCell"/>
</dbReference>
<dbReference type="PANTHER" id="PTHR42723:SF1">
    <property type="entry name" value="CHLOROPHYLL SYNTHASE, CHLOROPLASTIC"/>
    <property type="match status" value="1"/>
</dbReference>
<feature type="transmembrane region" description="Helical" evidence="5">
    <location>
        <begin position="38"/>
        <end position="59"/>
    </location>
</feature>
<reference evidence="6" key="1">
    <citation type="journal article" date="2021" name="Mol. Plant Microbe Interact.">
        <title>Telomere to telomere genome assembly of Fusarium musae F31, causal agent of crown rot disease of banana.</title>
        <authorList>
            <person name="Degradi L."/>
            <person name="Tava V."/>
            <person name="Kunova A."/>
            <person name="Cortesi P."/>
            <person name="Saracchi M."/>
            <person name="Pasquali M."/>
        </authorList>
    </citation>
    <scope>NUCLEOTIDE SEQUENCE</scope>
    <source>
        <strain evidence="6">F31</strain>
    </source>
</reference>
<comment type="subcellular location">
    <subcellularLocation>
        <location evidence="1">Membrane</location>
        <topology evidence="1">Multi-pass membrane protein</topology>
    </subcellularLocation>
</comment>
<dbReference type="AlphaFoldDB" id="A0A9P8D5A4"/>
<sequence length="339" mass="38334">MFSSQQETLTISPQIKWSTLQQGQYVKERNIQRRDIGLYLWQLLQLVAYHAYSIWLFTFNDLKTIIGPGILFALGTSPALSTFGMQDAALADLIPRAPFALLWLWINLLPFTIDNQRHPGSIAEDQINKPWRTMPSKRMTPHQARNLVVVFYALAIITSYYIGGLEPCLSLVVLGVWYNDFQGAEGLLYRHLLNSFGYRCFNTGALQVVLGSRGIYSPSTSLLAWEALVSGIVFTTIHAMDMHDQEGDASRNRKTVPLVVGDNWGRYSIAFFMTIWSIVCPAYVGWPLIGSAIIWGLGGLVSARYLVFRTVAQDQMTSKLWNLFMVGIYLLPLLRRLTI</sequence>
<dbReference type="GO" id="GO:0016765">
    <property type="term" value="F:transferase activity, transferring alkyl or aryl (other than methyl) groups"/>
    <property type="evidence" value="ECO:0007669"/>
    <property type="project" value="InterPro"/>
</dbReference>
<proteinExistence type="predicted"/>
<keyword evidence="4 5" id="KW-0472">Membrane</keyword>
<keyword evidence="2 5" id="KW-0812">Transmembrane</keyword>
<evidence type="ECO:0008006" key="8">
    <source>
        <dbReference type="Google" id="ProtNLM"/>
    </source>
</evidence>
<evidence type="ECO:0000313" key="7">
    <source>
        <dbReference type="Proteomes" id="UP000827133"/>
    </source>
</evidence>
<dbReference type="GeneID" id="68321685"/>
<evidence type="ECO:0000256" key="4">
    <source>
        <dbReference type="ARBA" id="ARBA00023136"/>
    </source>
</evidence>
<feature type="transmembrane region" description="Helical" evidence="5">
    <location>
        <begin position="292"/>
        <end position="308"/>
    </location>
</feature>
<feature type="transmembrane region" description="Helical" evidence="5">
    <location>
        <begin position="65"/>
        <end position="85"/>
    </location>
</feature>
<dbReference type="KEGG" id="fmu:J7337_013829"/>
<evidence type="ECO:0000256" key="3">
    <source>
        <dbReference type="ARBA" id="ARBA00022989"/>
    </source>
</evidence>
<evidence type="ECO:0000313" key="6">
    <source>
        <dbReference type="EMBL" id="KAG9495579.1"/>
    </source>
</evidence>